<reference evidence="3" key="2">
    <citation type="submission" date="2014-05" db="EMBL/GenBank/DDBJ databases">
        <title>Draft genome sequence of Virgibacillus massiliensis Vm-5.</title>
        <authorList>
            <person name="Khelaifia S."/>
            <person name="Croce O."/>
            <person name="Lagier J.C."/>
            <person name="Raoult D."/>
        </authorList>
    </citation>
    <scope>NUCLEOTIDE SEQUENCE [LARGE SCALE GENOMIC DNA]</scope>
    <source>
        <strain evidence="3">Vm-5</strain>
    </source>
</reference>
<dbReference type="Pfam" id="PF00581">
    <property type="entry name" value="Rhodanese"/>
    <property type="match status" value="1"/>
</dbReference>
<protein>
    <submittedName>
        <fullName evidence="2">Molybdopterin biosynthesis protein MoeB</fullName>
    </submittedName>
</protein>
<dbReference type="Gene3D" id="3.40.250.10">
    <property type="entry name" value="Rhodanese-like domain"/>
    <property type="match status" value="1"/>
</dbReference>
<proteinExistence type="predicted"/>
<dbReference type="PROSITE" id="PS50206">
    <property type="entry name" value="RHODANESE_3"/>
    <property type="match status" value="1"/>
</dbReference>
<dbReference type="EMBL" id="CCDP010000002">
    <property type="protein sequence ID" value="CDQ40439.1"/>
    <property type="molecule type" value="Genomic_DNA"/>
</dbReference>
<dbReference type="InterPro" id="IPR050229">
    <property type="entry name" value="GlpE_sulfurtransferase"/>
</dbReference>
<dbReference type="OrthoDB" id="9800872at2"/>
<gene>
    <name evidence="2" type="ORF">BN990_02763</name>
</gene>
<dbReference type="AlphaFoldDB" id="A0A024QD70"/>
<dbReference type="STRING" id="1462526.BN990_02763"/>
<dbReference type="PANTHER" id="PTHR43031">
    <property type="entry name" value="FAD-DEPENDENT OXIDOREDUCTASE"/>
    <property type="match status" value="1"/>
</dbReference>
<evidence type="ECO:0000313" key="3">
    <source>
        <dbReference type="Proteomes" id="UP000028875"/>
    </source>
</evidence>
<evidence type="ECO:0000259" key="1">
    <source>
        <dbReference type="PROSITE" id="PS50206"/>
    </source>
</evidence>
<sequence>MNEITTDELAKKLNSGEKLSIIDVRENEEVAEGKIPGATHIKLGEIPDRLNELDLAEHQYMVCRSGGRSAKAAAFLAEKGYKVTNVAGGMLDWKEEVEK</sequence>
<dbReference type="InterPro" id="IPR036873">
    <property type="entry name" value="Rhodanese-like_dom_sf"/>
</dbReference>
<dbReference type="PANTHER" id="PTHR43031:SF17">
    <property type="entry name" value="SULFURTRANSFERASE YTWF-RELATED"/>
    <property type="match status" value="1"/>
</dbReference>
<organism evidence="2 3">
    <name type="scientific">Virgibacillus massiliensis</name>
    <dbReference type="NCBI Taxonomy" id="1462526"/>
    <lineage>
        <taxon>Bacteria</taxon>
        <taxon>Bacillati</taxon>
        <taxon>Bacillota</taxon>
        <taxon>Bacilli</taxon>
        <taxon>Bacillales</taxon>
        <taxon>Bacillaceae</taxon>
        <taxon>Virgibacillus</taxon>
    </lineage>
</organism>
<dbReference type="SUPFAM" id="SSF52821">
    <property type="entry name" value="Rhodanese/Cell cycle control phosphatase"/>
    <property type="match status" value="1"/>
</dbReference>
<dbReference type="eggNOG" id="COG0607">
    <property type="taxonomic scope" value="Bacteria"/>
</dbReference>
<name>A0A024QD70_9BACI</name>
<feature type="domain" description="Rhodanese" evidence="1">
    <location>
        <begin position="15"/>
        <end position="98"/>
    </location>
</feature>
<dbReference type="RefSeq" id="WP_021291895.1">
    <property type="nucleotide sequence ID" value="NZ_BNER01000004.1"/>
</dbReference>
<accession>A0A024QD70</accession>
<comment type="caution">
    <text evidence="2">The sequence shown here is derived from an EMBL/GenBank/DDBJ whole genome shotgun (WGS) entry which is preliminary data.</text>
</comment>
<dbReference type="InterPro" id="IPR001763">
    <property type="entry name" value="Rhodanese-like_dom"/>
</dbReference>
<keyword evidence="3" id="KW-1185">Reference proteome</keyword>
<dbReference type="CDD" id="cd00158">
    <property type="entry name" value="RHOD"/>
    <property type="match status" value="1"/>
</dbReference>
<evidence type="ECO:0000313" key="2">
    <source>
        <dbReference type="EMBL" id="CDQ40439.1"/>
    </source>
</evidence>
<reference evidence="2 3" key="1">
    <citation type="submission" date="2014-03" db="EMBL/GenBank/DDBJ databases">
        <authorList>
            <person name="Urmite Genomes U."/>
        </authorList>
    </citation>
    <scope>NUCLEOTIDE SEQUENCE [LARGE SCALE GENOMIC DNA]</scope>
    <source>
        <strain evidence="2 3">Vm-5</strain>
    </source>
</reference>
<dbReference type="SMART" id="SM00450">
    <property type="entry name" value="RHOD"/>
    <property type="match status" value="1"/>
</dbReference>
<dbReference type="Proteomes" id="UP000028875">
    <property type="component" value="Unassembled WGS sequence"/>
</dbReference>